<feature type="transmembrane region" description="Helical" evidence="3">
    <location>
        <begin position="716"/>
        <end position="737"/>
    </location>
</feature>
<keyword evidence="1" id="KW-1188">Viral release from host cell</keyword>
<proteinExistence type="predicted"/>
<dbReference type="Pfam" id="PF10145">
    <property type="entry name" value="PhageMin_Tail"/>
    <property type="match status" value="1"/>
</dbReference>
<protein>
    <recommendedName>
        <fullName evidence="4">Phage tail tape measure protein domain-containing protein</fullName>
    </recommendedName>
</protein>
<keyword evidence="3" id="KW-0812">Transmembrane</keyword>
<feature type="transmembrane region" description="Helical" evidence="3">
    <location>
        <begin position="601"/>
        <end position="634"/>
    </location>
</feature>
<evidence type="ECO:0000256" key="2">
    <source>
        <dbReference type="SAM" id="MobiDB-lite"/>
    </source>
</evidence>
<evidence type="ECO:0000256" key="3">
    <source>
        <dbReference type="SAM" id="Phobius"/>
    </source>
</evidence>
<sequence length="1010" mass="106008">MSLRKLFVDVGYKISSSPLEALDKRLTKLSSASTKTFDSMNESMGKASKSMKAVAERSGALGSTVSKVQHATDQATKATERANKANALATKAVDRAAAAHERATKAAERARAAIEKATAVTKSSTSSDEAKARALQRVQTATEKAISAATKAQQADERAKRASIAAAEASRNAIHSSEGVTRALDRQQKAAQRASREMEGLRQKYGDFSNSSLKMMNKIDEASGDVQVAGGFLLAGGAGLAAGLGSAIKTATDFEYAMSRVGAVSGATDTQMQALTRRAKELGASTVFTSSQAAEGMQYLAMAGFKTNEIIEAMPGVLDAAAAGQISLGDAANITSNIMSGFGLAATESQRAADVLTKAFTTSNTTLLGIGETMKYVAPAAHAVGWSLEDMAAASGYLGNVGLDASMAGTALRASVTRLAGPTTEAADLMKYYGISLEDTNGKMRRLPDILGQMKSAFTNLSDAERASAVQTIFGTEAMSAMLALMDDPKGLDTYSQKLKDSTGKAAEIATRQMNNLKGATEKMKSAVEGAQLSIGEAFVPTLTWLSSGITSVVDKFNGLRDGTKKTIAIILAVTAAATLLGGAFLIFISLLPSMIAGFSAISGVAGIVAGIVSPILGVIAAIIGIGAAVYFAYQKFEPFRNMVDSAISSVKEFAFGILGEIQTFFTENSALFTEAAQGISIFLTDTFTALQPVLTVIWKVALFVIKDVWSNIKGVIQGAVGIILNTIKIFSALFSGNWSALWDGVKGFVSSALQFIWSLINLTFLGRLLGPIRTGFGLIKGIVSGGWAAVKSFFSSGVNAARNLVSNMVSALTGSFTNLWNRIKTIVTGIKDSIVNGWKAAVDFLKNIDLFEIGKNVVQGFVNGIKSMVGDIKESIAGIATSAVDQFKSVLDIHSPSRVFMELGGFTGEGYGIGIQNSLPDVSRAISSLAGETVGGMAQTPNTAQAVHSSMYNNHTTNNTSGPIKVEINIHVQGNADSGTVQEIKQEAKKAVDEAFRSFGYRNPKYVEV</sequence>
<feature type="region of interest" description="Disordered" evidence="2">
    <location>
        <begin position="168"/>
        <end position="199"/>
    </location>
</feature>
<dbReference type="NCBIfam" id="TIGR01760">
    <property type="entry name" value="tape_meas_TP901"/>
    <property type="match status" value="1"/>
</dbReference>
<keyword evidence="3" id="KW-1133">Transmembrane helix</keyword>
<feature type="domain" description="Phage tail tape measure protein" evidence="4">
    <location>
        <begin position="278"/>
        <end position="475"/>
    </location>
</feature>
<dbReference type="EMBL" id="CP011074">
    <property type="protein sequence ID" value="AKF92726.1"/>
    <property type="molecule type" value="Genomic_DNA"/>
</dbReference>
<name>A0A0F6XYW3_BRELA</name>
<feature type="compositionally biased region" description="Basic and acidic residues" evidence="2">
    <location>
        <begin position="183"/>
        <end position="199"/>
    </location>
</feature>
<dbReference type="PANTHER" id="PTHR37813">
    <property type="entry name" value="FELS-2 PROPHAGE PROTEIN"/>
    <property type="match status" value="1"/>
</dbReference>
<evidence type="ECO:0000259" key="4">
    <source>
        <dbReference type="Pfam" id="PF10145"/>
    </source>
</evidence>
<evidence type="ECO:0000313" key="5">
    <source>
        <dbReference type="EMBL" id="AKF92726.1"/>
    </source>
</evidence>
<organism evidence="5">
    <name type="scientific">Brevibacillus laterosporus</name>
    <name type="common">Bacillus laterosporus</name>
    <dbReference type="NCBI Taxonomy" id="1465"/>
    <lineage>
        <taxon>Bacteria</taxon>
        <taxon>Bacillati</taxon>
        <taxon>Bacillota</taxon>
        <taxon>Bacilli</taxon>
        <taxon>Bacillales</taxon>
        <taxon>Paenibacillaceae</taxon>
        <taxon>Brevibacillus</taxon>
    </lineage>
</organism>
<dbReference type="PANTHER" id="PTHR37813:SF1">
    <property type="entry name" value="FELS-2 PROPHAGE PROTEIN"/>
    <property type="match status" value="1"/>
</dbReference>
<gene>
    <name evidence="5" type="ORF">EX87_02840</name>
</gene>
<accession>A0A0F6XYW3</accession>
<dbReference type="InterPro" id="IPR010090">
    <property type="entry name" value="Phage_tape_meas"/>
</dbReference>
<feature type="transmembrane region" description="Helical" evidence="3">
    <location>
        <begin position="568"/>
        <end position="589"/>
    </location>
</feature>
<feature type="transmembrane region" description="Helical" evidence="3">
    <location>
        <begin position="749"/>
        <end position="771"/>
    </location>
</feature>
<dbReference type="Gene3D" id="1.20.120.20">
    <property type="entry name" value="Apolipoprotein"/>
    <property type="match status" value="1"/>
</dbReference>
<dbReference type="AlphaFoldDB" id="A0A0F6XYW3"/>
<evidence type="ECO:0000256" key="1">
    <source>
        <dbReference type="ARBA" id="ARBA00022612"/>
    </source>
</evidence>
<dbReference type="RefSeq" id="WP_031411371.1">
    <property type="nucleotide sequence ID" value="NZ_CP011074.1"/>
</dbReference>
<reference evidence="5" key="1">
    <citation type="submission" date="2015-03" db="EMBL/GenBank/DDBJ databases">
        <title>MIGS Cultured Bacterial/Archaeal sample from Brevibacillus laterosporus.</title>
        <authorList>
            <person name="Zeng D."/>
            <person name="Zhu L."/>
            <person name="Dong G."/>
            <person name="Ye W."/>
            <person name="Ren D."/>
            <person name="Wu L."/>
            <person name="Xu J."/>
            <person name="Li G."/>
            <person name="Guo L."/>
        </authorList>
    </citation>
    <scope>NUCLEOTIDE SEQUENCE</scope>
    <source>
        <strain evidence="5">B9</strain>
    </source>
</reference>
<keyword evidence="3" id="KW-0472">Membrane</keyword>